<dbReference type="Gene3D" id="1.10.3860.10">
    <property type="entry name" value="Sodium:dicarboxylate symporter"/>
    <property type="match status" value="1"/>
</dbReference>
<accession>A0A4R3KGT0</accession>
<evidence type="ECO:0000256" key="9">
    <source>
        <dbReference type="HAMAP-Rule" id="MF_01300"/>
    </source>
</evidence>
<dbReference type="NCBIfam" id="NF009587">
    <property type="entry name" value="PRK13027.1"/>
    <property type="match status" value="1"/>
</dbReference>
<feature type="transmembrane region" description="Helical" evidence="9">
    <location>
        <begin position="51"/>
        <end position="69"/>
    </location>
</feature>
<dbReference type="OrthoDB" id="9768885at2"/>
<keyword evidence="11" id="KW-1185">Reference proteome</keyword>
<dbReference type="GO" id="GO:0005886">
    <property type="term" value="C:plasma membrane"/>
    <property type="evidence" value="ECO:0007669"/>
    <property type="project" value="UniProtKB-SubCell"/>
</dbReference>
<evidence type="ECO:0000256" key="7">
    <source>
        <dbReference type="ARBA" id="ARBA00022989"/>
    </source>
</evidence>
<feature type="transmembrane region" description="Helical" evidence="9">
    <location>
        <begin position="154"/>
        <end position="173"/>
    </location>
</feature>
<evidence type="ECO:0000256" key="5">
    <source>
        <dbReference type="ARBA" id="ARBA00022692"/>
    </source>
</evidence>
<dbReference type="GO" id="GO:0015366">
    <property type="term" value="F:malate:proton symporter activity"/>
    <property type="evidence" value="ECO:0007669"/>
    <property type="project" value="TreeGrafter"/>
</dbReference>
<dbReference type="InterPro" id="IPR023954">
    <property type="entry name" value="C4_dicarb_transport"/>
</dbReference>
<comment type="similarity">
    <text evidence="2 9">Belongs to the dicarboxylate/amino acid:cation symporter (DAACS) (TC 2.A.23) family.</text>
</comment>
<dbReference type="PANTHER" id="PTHR42865">
    <property type="entry name" value="PROTON/GLUTAMATE-ASPARTATE SYMPORTER"/>
    <property type="match status" value="1"/>
</dbReference>
<dbReference type="SUPFAM" id="SSF118215">
    <property type="entry name" value="Proton glutamate symport protein"/>
    <property type="match status" value="1"/>
</dbReference>
<protein>
    <recommendedName>
        <fullName evidence="9">C4-dicarboxylate transport protein</fullName>
    </recommendedName>
</protein>
<name>A0A4R3KGT0_9BACI</name>
<evidence type="ECO:0000256" key="2">
    <source>
        <dbReference type="ARBA" id="ARBA00006148"/>
    </source>
</evidence>
<dbReference type="GO" id="GO:0015138">
    <property type="term" value="F:fumarate transmembrane transporter activity"/>
    <property type="evidence" value="ECO:0007669"/>
    <property type="project" value="TreeGrafter"/>
</dbReference>
<reference evidence="10 11" key="1">
    <citation type="submission" date="2019-03" db="EMBL/GenBank/DDBJ databases">
        <title>Genomic Encyclopedia of Type Strains, Phase IV (KMG-IV): sequencing the most valuable type-strain genomes for metagenomic binning, comparative biology and taxonomic classification.</title>
        <authorList>
            <person name="Goeker M."/>
        </authorList>
    </citation>
    <scope>NUCLEOTIDE SEQUENCE [LARGE SCALE GENOMIC DNA]</scope>
    <source>
        <strain evidence="10 11">DSM 23802</strain>
    </source>
</reference>
<dbReference type="Proteomes" id="UP000295788">
    <property type="component" value="Unassembled WGS sequence"/>
</dbReference>
<dbReference type="EMBL" id="SMAB01000008">
    <property type="protein sequence ID" value="TCS82557.1"/>
    <property type="molecule type" value="Genomic_DNA"/>
</dbReference>
<keyword evidence="5 9" id="KW-0812">Transmembrane</keyword>
<dbReference type="FunFam" id="1.10.3860.10:FF:000001">
    <property type="entry name" value="C4-dicarboxylate transport protein"/>
    <property type="match status" value="1"/>
</dbReference>
<evidence type="ECO:0000313" key="10">
    <source>
        <dbReference type="EMBL" id="TCS82557.1"/>
    </source>
</evidence>
<keyword evidence="8 9" id="KW-0472">Membrane</keyword>
<comment type="subcellular location">
    <subcellularLocation>
        <location evidence="1 9">Cell membrane</location>
        <topology evidence="1 9">Multi-pass membrane protein</topology>
    </subcellularLocation>
</comment>
<keyword evidence="3 9" id="KW-0813">Transport</keyword>
<dbReference type="InterPro" id="IPR001991">
    <property type="entry name" value="Na-dicarboxylate_symporter"/>
</dbReference>
<feature type="transmembrane region" description="Helical" evidence="9">
    <location>
        <begin position="228"/>
        <end position="246"/>
    </location>
</feature>
<evidence type="ECO:0000256" key="6">
    <source>
        <dbReference type="ARBA" id="ARBA00022847"/>
    </source>
</evidence>
<evidence type="ECO:0000256" key="1">
    <source>
        <dbReference type="ARBA" id="ARBA00004651"/>
    </source>
</evidence>
<dbReference type="PROSITE" id="PS00713">
    <property type="entry name" value="NA_DICARBOXYL_SYMP_1"/>
    <property type="match status" value="1"/>
</dbReference>
<dbReference type="InterPro" id="IPR018107">
    <property type="entry name" value="Na-dicarboxylate_symporter_CS"/>
</dbReference>
<dbReference type="InterPro" id="IPR036458">
    <property type="entry name" value="Na:dicarbo_symporter_sf"/>
</dbReference>
<feature type="transmembrane region" description="Helical" evidence="9">
    <location>
        <begin position="185"/>
        <end position="208"/>
    </location>
</feature>
<feature type="transmembrane region" description="Helical" evidence="9">
    <location>
        <begin position="81"/>
        <end position="103"/>
    </location>
</feature>
<evidence type="ECO:0000256" key="8">
    <source>
        <dbReference type="ARBA" id="ARBA00023136"/>
    </source>
</evidence>
<dbReference type="Pfam" id="PF00375">
    <property type="entry name" value="SDF"/>
    <property type="match status" value="1"/>
</dbReference>
<evidence type="ECO:0000256" key="4">
    <source>
        <dbReference type="ARBA" id="ARBA00022475"/>
    </source>
</evidence>
<evidence type="ECO:0000313" key="11">
    <source>
        <dbReference type="Proteomes" id="UP000295788"/>
    </source>
</evidence>
<comment type="caution">
    <text evidence="9">Lacks conserved residue(s) required for the propagation of feature annotation.</text>
</comment>
<dbReference type="RefSeq" id="WP_132768622.1">
    <property type="nucleotide sequence ID" value="NZ_SMAB01000008.1"/>
</dbReference>
<keyword evidence="4 9" id="KW-1003">Cell membrane</keyword>
<gene>
    <name evidence="9" type="primary">dctA</name>
    <name evidence="10" type="ORF">EDD72_10847</name>
</gene>
<dbReference type="NCBIfam" id="NF002461">
    <property type="entry name" value="PRK01663.1"/>
    <property type="match status" value="1"/>
</dbReference>
<dbReference type="PRINTS" id="PR00173">
    <property type="entry name" value="EDTRNSPORT"/>
</dbReference>
<keyword evidence="7 9" id="KW-1133">Transmembrane helix</keyword>
<dbReference type="HAMAP" id="MF_01300">
    <property type="entry name" value="C4_dicarb_transport"/>
    <property type="match status" value="1"/>
</dbReference>
<dbReference type="PANTHER" id="PTHR42865:SF1">
    <property type="entry name" value="AEROBIC C4-DICARBOXYLATE TRANSPORT PROTEIN"/>
    <property type="match status" value="1"/>
</dbReference>
<dbReference type="GO" id="GO:0070778">
    <property type="term" value="P:L-aspartate transmembrane transport"/>
    <property type="evidence" value="ECO:0007669"/>
    <property type="project" value="TreeGrafter"/>
</dbReference>
<comment type="function">
    <text evidence="9">Responsible for the transport of dicarboxylates such as succinate, fumarate, and malate across the membrane.</text>
</comment>
<dbReference type="GO" id="GO:0015141">
    <property type="term" value="F:succinate transmembrane transporter activity"/>
    <property type="evidence" value="ECO:0007669"/>
    <property type="project" value="TreeGrafter"/>
</dbReference>
<feature type="transmembrane region" description="Helical" evidence="9">
    <location>
        <begin position="12"/>
        <end position="31"/>
    </location>
</feature>
<dbReference type="AlphaFoldDB" id="A0A4R3KGT0"/>
<sequence>MEQTKKKKIYHSLYFRVLVAILIGILLGFFYPEVAVKMKPLGDGFIKLIKMLIAPIIFSTVVVGIANMGDMKKVGRVGLKALIYFEVVTTIALFIGLIVVKIYQPGAGINADVSTMDASAIASYTNAAKHLSTTEFLMNIIPSNVVGAFAEGEILQVLLFSILLGLSLSAMGEKAKPLVKIIDQFSHGLFGIVGMIMKLAPLGAFGAMSFTIGKYGIHTLLSLGKLMAGVYTTSALFVFVVLGLIAKMNGFSIWKYLKYIKEEIFIVLGTSSSESVLPRMMTKMEELGASKSVVGMVIPTGYSFNLDGTSIYLTMAAIFIAQATNTPLTLGQELTILAVLMLTSKGAAAVTGGGFITLAATLSSIHTLPVAALTLLLGVDRFMSEARAITNLIGNGVATIVVAKWEKEFDENRAKKILNGEKLPSIIASVSDPQNLTTK</sequence>
<evidence type="ECO:0000256" key="3">
    <source>
        <dbReference type="ARBA" id="ARBA00022448"/>
    </source>
</evidence>
<dbReference type="PROSITE" id="PS00714">
    <property type="entry name" value="NA_DICARBOXYL_SYMP_2"/>
    <property type="match status" value="1"/>
</dbReference>
<organism evidence="10 11">
    <name type="scientific">Tepidibacillus fermentans</name>
    <dbReference type="NCBI Taxonomy" id="1281767"/>
    <lineage>
        <taxon>Bacteria</taxon>
        <taxon>Bacillati</taxon>
        <taxon>Bacillota</taxon>
        <taxon>Bacilli</taxon>
        <taxon>Bacillales</taxon>
        <taxon>Bacillaceae</taxon>
        <taxon>Tepidibacillus</taxon>
    </lineage>
</organism>
<proteinExistence type="inferred from homology"/>
<comment type="caution">
    <text evidence="10">The sequence shown here is derived from an EMBL/GenBank/DDBJ whole genome shotgun (WGS) entry which is preliminary data.</text>
</comment>
<keyword evidence="6 9" id="KW-0769">Symport</keyword>